<keyword evidence="2 3" id="KW-0472">Membrane</keyword>
<keyword evidence="3" id="KW-0812">Transmembrane</keyword>
<organism evidence="4 5">
    <name type="scientific">Catenibacillus scindens</name>
    <dbReference type="NCBI Taxonomy" id="673271"/>
    <lineage>
        <taxon>Bacteria</taxon>
        <taxon>Bacillati</taxon>
        <taxon>Bacillota</taxon>
        <taxon>Clostridia</taxon>
        <taxon>Lachnospirales</taxon>
        <taxon>Lachnospiraceae</taxon>
        <taxon>Catenibacillus</taxon>
    </lineage>
</organism>
<comment type="subcellular location">
    <subcellularLocation>
        <location evidence="2">Cell membrane</location>
        <topology evidence="2">Multi-pass membrane protein</topology>
    </subcellularLocation>
</comment>
<accession>A0A7W8HE68</accession>
<dbReference type="AlphaFoldDB" id="A0A7W8HE68"/>
<proteinExistence type="inferred from homology"/>
<evidence type="ECO:0000256" key="2">
    <source>
        <dbReference type="PIRNR" id="PIRNR016661"/>
    </source>
</evidence>
<evidence type="ECO:0000313" key="5">
    <source>
        <dbReference type="Proteomes" id="UP000543642"/>
    </source>
</evidence>
<comment type="caution">
    <text evidence="4">The sequence shown here is derived from an EMBL/GenBank/DDBJ whole genome shotgun (WGS) entry which is preliminary data.</text>
</comment>
<dbReference type="PANTHER" id="PTHR34295">
    <property type="entry name" value="BIOTIN TRANSPORTER BIOY"/>
    <property type="match status" value="1"/>
</dbReference>
<dbReference type="EMBL" id="JACHFW010000019">
    <property type="protein sequence ID" value="MBB5266090.1"/>
    <property type="molecule type" value="Genomic_DNA"/>
</dbReference>
<reference evidence="4 5" key="1">
    <citation type="submission" date="2020-08" db="EMBL/GenBank/DDBJ databases">
        <title>Genomic Encyclopedia of Type Strains, Phase IV (KMG-IV): sequencing the most valuable type-strain genomes for metagenomic binning, comparative biology and taxonomic classification.</title>
        <authorList>
            <person name="Goeker M."/>
        </authorList>
    </citation>
    <scope>NUCLEOTIDE SEQUENCE [LARGE SCALE GENOMIC DNA]</scope>
    <source>
        <strain evidence="4 5">DSM 106146</strain>
    </source>
</reference>
<keyword evidence="2" id="KW-1003">Cell membrane</keyword>
<dbReference type="Pfam" id="PF02632">
    <property type="entry name" value="BioY"/>
    <property type="match status" value="1"/>
</dbReference>
<dbReference type="Proteomes" id="UP000543642">
    <property type="component" value="Unassembled WGS sequence"/>
</dbReference>
<dbReference type="InterPro" id="IPR003784">
    <property type="entry name" value="BioY"/>
</dbReference>
<dbReference type="GO" id="GO:0005886">
    <property type="term" value="C:plasma membrane"/>
    <property type="evidence" value="ECO:0007669"/>
    <property type="project" value="UniProtKB-SubCell"/>
</dbReference>
<feature type="transmembrane region" description="Helical" evidence="3">
    <location>
        <begin position="6"/>
        <end position="27"/>
    </location>
</feature>
<dbReference type="PIRSF" id="PIRSF016661">
    <property type="entry name" value="BioY"/>
    <property type="match status" value="1"/>
</dbReference>
<dbReference type="PANTHER" id="PTHR34295:SF1">
    <property type="entry name" value="BIOTIN TRANSPORTER BIOY"/>
    <property type="match status" value="1"/>
</dbReference>
<comment type="similarity">
    <text evidence="1 2">Belongs to the BioY family.</text>
</comment>
<gene>
    <name evidence="4" type="ORF">HNP82_003246</name>
</gene>
<feature type="transmembrane region" description="Helical" evidence="3">
    <location>
        <begin position="39"/>
        <end position="72"/>
    </location>
</feature>
<dbReference type="GO" id="GO:0015225">
    <property type="term" value="F:biotin transmembrane transporter activity"/>
    <property type="evidence" value="ECO:0007669"/>
    <property type="project" value="UniProtKB-UniRule"/>
</dbReference>
<name>A0A7W8HE68_9FIRM</name>
<feature type="transmembrane region" description="Helical" evidence="3">
    <location>
        <begin position="146"/>
        <end position="171"/>
    </location>
</feature>
<evidence type="ECO:0000256" key="3">
    <source>
        <dbReference type="SAM" id="Phobius"/>
    </source>
</evidence>
<protein>
    <recommendedName>
        <fullName evidence="2">Biotin transporter</fullName>
    </recommendedName>
</protein>
<feature type="transmembrane region" description="Helical" evidence="3">
    <location>
        <begin position="84"/>
        <end position="102"/>
    </location>
</feature>
<keyword evidence="2" id="KW-0813">Transport</keyword>
<keyword evidence="5" id="KW-1185">Reference proteome</keyword>
<feature type="transmembrane region" description="Helical" evidence="3">
    <location>
        <begin position="114"/>
        <end position="134"/>
    </location>
</feature>
<sequence>MKKTKTTEMILCAMFVALIAVGAFITIPIPMLPITMQNMFTMLAGLLLGGKIGGLSVCIYILLGLIGLPIFTQGGGIGYVFQPSFGYLIGFAAGAFVTGTIAHKKSNPGYRRILGANFAGLAVIYTVGMAYYYVIRNFYLGNPIGLQALFIYCFLATIPGDIVKCIVGAFLGKRLIPLIKKGRV</sequence>
<evidence type="ECO:0000313" key="4">
    <source>
        <dbReference type="EMBL" id="MBB5266090.1"/>
    </source>
</evidence>
<keyword evidence="3" id="KW-1133">Transmembrane helix</keyword>
<dbReference type="RefSeq" id="WP_243164822.1">
    <property type="nucleotide sequence ID" value="NZ_JACHFW010000019.1"/>
</dbReference>
<dbReference type="Gene3D" id="1.10.1760.20">
    <property type="match status" value="1"/>
</dbReference>
<evidence type="ECO:0000256" key="1">
    <source>
        <dbReference type="ARBA" id="ARBA00010692"/>
    </source>
</evidence>